<evidence type="ECO:0000256" key="7">
    <source>
        <dbReference type="SAM" id="MobiDB-lite"/>
    </source>
</evidence>
<dbReference type="SMART" id="SM00717">
    <property type="entry name" value="SANT"/>
    <property type="match status" value="2"/>
</dbReference>
<comment type="subcellular location">
    <subcellularLocation>
        <location evidence="1">Nucleus</location>
    </subcellularLocation>
</comment>
<dbReference type="PANTHER" id="PTHR47997">
    <property type="entry name" value="MYB DOMAIN PROTEIN 55"/>
    <property type="match status" value="1"/>
</dbReference>
<evidence type="ECO:0000259" key="9">
    <source>
        <dbReference type="PROSITE" id="PS51294"/>
    </source>
</evidence>
<evidence type="ECO:0000256" key="6">
    <source>
        <dbReference type="ARBA" id="ARBA00023242"/>
    </source>
</evidence>
<dbReference type="SUPFAM" id="SSF46689">
    <property type="entry name" value="Homeodomain-like"/>
    <property type="match status" value="1"/>
</dbReference>
<keyword evidence="6" id="KW-0539">Nucleus</keyword>
<evidence type="ECO:0000313" key="10">
    <source>
        <dbReference type="EMBL" id="KAI5082965.1"/>
    </source>
</evidence>
<keyword evidence="5" id="KW-0804">Transcription</keyword>
<dbReference type="GO" id="GO:0003677">
    <property type="term" value="F:DNA binding"/>
    <property type="evidence" value="ECO:0007669"/>
    <property type="project" value="UniProtKB-KW"/>
</dbReference>
<dbReference type="PANTHER" id="PTHR47997:SF83">
    <property type="match status" value="1"/>
</dbReference>
<dbReference type="CDD" id="cd00167">
    <property type="entry name" value="SANT"/>
    <property type="match status" value="2"/>
</dbReference>
<evidence type="ECO:0000256" key="2">
    <source>
        <dbReference type="ARBA" id="ARBA00022737"/>
    </source>
</evidence>
<evidence type="ECO:0000256" key="1">
    <source>
        <dbReference type="ARBA" id="ARBA00004123"/>
    </source>
</evidence>
<feature type="domain" description="Myb-like" evidence="8">
    <location>
        <begin position="51"/>
        <end position="101"/>
    </location>
</feature>
<dbReference type="GO" id="GO:0005634">
    <property type="term" value="C:nucleus"/>
    <property type="evidence" value="ECO:0007669"/>
    <property type="project" value="UniProtKB-SubCell"/>
</dbReference>
<sequence>MRKGLWSPDEDERLVRCITKYVNGSWSDIARKAGLDRCGKSCRRRWMNHLRPDLKRGRFSMEEIHLIVQLQEALGNRWSDIASHLEGRTDNDIKNLWNTQIKKKLAQLKTENNSSTDIPSPFEGNNQTTYGMSSTSNVRVPKQSIEMSSSEFLEECDDDLVMGFSSSVSGILDGSSCSASSCEGYATGECGYNQEKDSCHWKPDSNVSLELHRNPVYISFANTTHIDHDIHHREFAANGFDTESEAPDLRHWPCSSINLLTTSHFALQSDLILPVDNEDFGDTGAVTPTLLKSTTSSNYHFTALKTNSIGDAAGPQTLPIHESDECCSLLGSPNHSKVHSKQEIFPHLSKNQQITYMAKDHEGCHSNDLYTICNVVGKLECSPNLDKGSHSVRINASSVPTCMRSIAMNSSDNVMSGGSINYDLKDTLVGGRSCSGMRSTSGAAAAHCDHVVTASAKISDNIQLPLMVEGATVITNAGVDHMINSQQQSIINCVQGWDMVGETACSNNYMTVLPQTVSLPDWCKHILMQGDGLL</sequence>
<dbReference type="EMBL" id="JABFUD020000002">
    <property type="protein sequence ID" value="KAI5082965.1"/>
    <property type="molecule type" value="Genomic_DNA"/>
</dbReference>
<keyword evidence="11" id="KW-1185">Reference proteome</keyword>
<accession>A0A9D4VAK9</accession>
<dbReference type="Proteomes" id="UP000886520">
    <property type="component" value="Chromosome 3"/>
</dbReference>
<dbReference type="InterPro" id="IPR001005">
    <property type="entry name" value="SANT/Myb"/>
</dbReference>
<dbReference type="InterPro" id="IPR017930">
    <property type="entry name" value="Myb_dom"/>
</dbReference>
<dbReference type="AlphaFoldDB" id="A0A9D4VAK9"/>
<evidence type="ECO:0000256" key="3">
    <source>
        <dbReference type="ARBA" id="ARBA00023015"/>
    </source>
</evidence>
<protein>
    <submittedName>
        <fullName evidence="10">Uncharacterized protein</fullName>
    </submittedName>
</protein>
<organism evidence="10 11">
    <name type="scientific">Adiantum capillus-veneris</name>
    <name type="common">Maidenhair fern</name>
    <dbReference type="NCBI Taxonomy" id="13818"/>
    <lineage>
        <taxon>Eukaryota</taxon>
        <taxon>Viridiplantae</taxon>
        <taxon>Streptophyta</taxon>
        <taxon>Embryophyta</taxon>
        <taxon>Tracheophyta</taxon>
        <taxon>Polypodiopsida</taxon>
        <taxon>Polypodiidae</taxon>
        <taxon>Polypodiales</taxon>
        <taxon>Pteridineae</taxon>
        <taxon>Pteridaceae</taxon>
        <taxon>Vittarioideae</taxon>
        <taxon>Adiantum</taxon>
    </lineage>
</organism>
<dbReference type="InterPro" id="IPR009057">
    <property type="entry name" value="Homeodomain-like_sf"/>
</dbReference>
<dbReference type="InterPro" id="IPR051953">
    <property type="entry name" value="Plant_SW-associated_TFs"/>
</dbReference>
<comment type="caution">
    <text evidence="10">The sequence shown here is derived from an EMBL/GenBank/DDBJ whole genome shotgun (WGS) entry which is preliminary data.</text>
</comment>
<name>A0A9D4VAK9_ADICA</name>
<evidence type="ECO:0000313" key="11">
    <source>
        <dbReference type="Proteomes" id="UP000886520"/>
    </source>
</evidence>
<dbReference type="Gene3D" id="1.10.10.60">
    <property type="entry name" value="Homeodomain-like"/>
    <property type="match status" value="2"/>
</dbReference>
<dbReference type="Pfam" id="PF00249">
    <property type="entry name" value="Myb_DNA-binding"/>
    <property type="match status" value="2"/>
</dbReference>
<keyword evidence="4" id="KW-0238">DNA-binding</keyword>
<keyword evidence="3" id="KW-0805">Transcription regulation</keyword>
<evidence type="ECO:0000256" key="4">
    <source>
        <dbReference type="ARBA" id="ARBA00023125"/>
    </source>
</evidence>
<proteinExistence type="predicted"/>
<feature type="domain" description="HTH myb-type" evidence="9">
    <location>
        <begin position="1"/>
        <end position="54"/>
    </location>
</feature>
<dbReference type="OrthoDB" id="2143914at2759"/>
<feature type="region of interest" description="Disordered" evidence="7">
    <location>
        <begin position="109"/>
        <end position="138"/>
    </location>
</feature>
<feature type="domain" description="Myb-like" evidence="8">
    <location>
        <begin position="1"/>
        <end position="50"/>
    </location>
</feature>
<evidence type="ECO:0000259" key="8">
    <source>
        <dbReference type="PROSITE" id="PS50090"/>
    </source>
</evidence>
<dbReference type="PROSITE" id="PS51294">
    <property type="entry name" value="HTH_MYB"/>
    <property type="match status" value="2"/>
</dbReference>
<feature type="domain" description="HTH myb-type" evidence="9">
    <location>
        <begin position="55"/>
        <end position="105"/>
    </location>
</feature>
<dbReference type="PROSITE" id="PS50090">
    <property type="entry name" value="MYB_LIKE"/>
    <property type="match status" value="2"/>
</dbReference>
<reference evidence="10" key="1">
    <citation type="submission" date="2021-01" db="EMBL/GenBank/DDBJ databases">
        <title>Adiantum capillus-veneris genome.</title>
        <authorList>
            <person name="Fang Y."/>
            <person name="Liao Q."/>
        </authorList>
    </citation>
    <scope>NUCLEOTIDE SEQUENCE</scope>
    <source>
        <strain evidence="10">H3</strain>
        <tissue evidence="10">Leaf</tissue>
    </source>
</reference>
<evidence type="ECO:0000256" key="5">
    <source>
        <dbReference type="ARBA" id="ARBA00023163"/>
    </source>
</evidence>
<keyword evidence="2" id="KW-0677">Repeat</keyword>
<gene>
    <name evidence="10" type="ORF">GOP47_0002708</name>
</gene>